<dbReference type="InterPro" id="IPR029058">
    <property type="entry name" value="AB_hydrolase_fold"/>
</dbReference>
<dbReference type="InterPro" id="IPR050266">
    <property type="entry name" value="AB_hydrolase_sf"/>
</dbReference>
<dbReference type="GO" id="GO:0016787">
    <property type="term" value="F:hydrolase activity"/>
    <property type="evidence" value="ECO:0007669"/>
    <property type="project" value="UniProtKB-KW"/>
</dbReference>
<dbReference type="PRINTS" id="PR00111">
    <property type="entry name" value="ABHYDROLASE"/>
</dbReference>
<gene>
    <name evidence="2" type="ORF">FBQ74_08125</name>
</gene>
<sequence>MWILLAFLALLGFLYWYTYPRLGEILLAAYVKRAMQQARLVRRRYSINGISLSVLETEGSRNRHKPLMMMVHGFAGDNNIWLSLANLFKDEYHIVIPDLPGHGQTGFSTEWHYKVSDHGKLLTALIWRLGYQKATLVGNSMGGYITAWMAKHQSSAVSSSVLLCPAGMPANKKSRLDAMLDKGQNPFFITRRRGYYRLLSMAMASGPYIPRIVKDVLADQHIARVNEYQQVFDDFVASGYINEKELATTSTPVLIIWGGKDGLLDVSALDNWLACLHCDWEIFHDVGHMPMAEAPARTYQRIQNFVHSNKIRQAA</sequence>
<organism evidence="2 3">
    <name type="scientific">Salinimonas iocasae</name>
    <dbReference type="NCBI Taxonomy" id="2572577"/>
    <lineage>
        <taxon>Bacteria</taxon>
        <taxon>Pseudomonadati</taxon>
        <taxon>Pseudomonadota</taxon>
        <taxon>Gammaproteobacteria</taxon>
        <taxon>Alteromonadales</taxon>
        <taxon>Alteromonadaceae</taxon>
        <taxon>Alteromonas/Salinimonas group</taxon>
        <taxon>Salinimonas</taxon>
    </lineage>
</organism>
<evidence type="ECO:0000313" key="3">
    <source>
        <dbReference type="Proteomes" id="UP000304912"/>
    </source>
</evidence>
<dbReference type="SUPFAM" id="SSF53474">
    <property type="entry name" value="alpha/beta-Hydrolases"/>
    <property type="match status" value="1"/>
</dbReference>
<feature type="domain" description="AB hydrolase-1" evidence="1">
    <location>
        <begin position="66"/>
        <end position="294"/>
    </location>
</feature>
<dbReference type="RefSeq" id="WP_139756197.1">
    <property type="nucleotide sequence ID" value="NZ_CP039852.1"/>
</dbReference>
<proteinExistence type="predicted"/>
<dbReference type="Proteomes" id="UP000304912">
    <property type="component" value="Chromosome"/>
</dbReference>
<dbReference type="PANTHER" id="PTHR43798:SF33">
    <property type="entry name" value="HYDROLASE, PUTATIVE (AFU_ORTHOLOGUE AFUA_2G14860)-RELATED"/>
    <property type="match status" value="1"/>
</dbReference>
<evidence type="ECO:0000259" key="1">
    <source>
        <dbReference type="Pfam" id="PF00561"/>
    </source>
</evidence>
<dbReference type="AlphaFoldDB" id="A0A5B7YDV4"/>
<dbReference type="Gene3D" id="3.40.50.1820">
    <property type="entry name" value="alpha/beta hydrolase"/>
    <property type="match status" value="1"/>
</dbReference>
<dbReference type="GO" id="GO:0016020">
    <property type="term" value="C:membrane"/>
    <property type="evidence" value="ECO:0007669"/>
    <property type="project" value="TreeGrafter"/>
</dbReference>
<dbReference type="OrthoDB" id="9780765at2"/>
<dbReference type="KEGG" id="salk:FBQ74_08125"/>
<dbReference type="PANTHER" id="PTHR43798">
    <property type="entry name" value="MONOACYLGLYCEROL LIPASE"/>
    <property type="match status" value="1"/>
</dbReference>
<protein>
    <submittedName>
        <fullName evidence="2">Alpha/beta hydrolase</fullName>
    </submittedName>
</protein>
<dbReference type="InterPro" id="IPR000073">
    <property type="entry name" value="AB_hydrolase_1"/>
</dbReference>
<keyword evidence="2" id="KW-0378">Hydrolase</keyword>
<dbReference type="Pfam" id="PF00561">
    <property type="entry name" value="Abhydrolase_1"/>
    <property type="match status" value="1"/>
</dbReference>
<keyword evidence="3" id="KW-1185">Reference proteome</keyword>
<name>A0A5B7YDV4_9ALTE</name>
<reference evidence="2 3" key="1">
    <citation type="submission" date="2019-04" db="EMBL/GenBank/DDBJ databases">
        <title>Salinimonas iocasae sp. nov., a halophilic bacterium isolated from the outer tube casing of tubeworms in Okinawa Trough.</title>
        <authorList>
            <person name="Zhang H."/>
            <person name="Wang H."/>
            <person name="Li C."/>
        </authorList>
    </citation>
    <scope>NUCLEOTIDE SEQUENCE [LARGE SCALE GENOMIC DNA]</scope>
    <source>
        <strain evidence="2 3">KX18D6</strain>
    </source>
</reference>
<dbReference type="EMBL" id="CP039852">
    <property type="protein sequence ID" value="QCZ93453.1"/>
    <property type="molecule type" value="Genomic_DNA"/>
</dbReference>
<evidence type="ECO:0000313" key="2">
    <source>
        <dbReference type="EMBL" id="QCZ93453.1"/>
    </source>
</evidence>
<accession>A0A5B7YDV4</accession>